<evidence type="ECO:0000313" key="4">
    <source>
        <dbReference type="WBParaSite" id="TCONS_00009597.p1"/>
    </source>
</evidence>
<keyword evidence="3" id="KW-1185">Reference proteome</keyword>
<keyword evidence="1" id="KW-0175">Coiled coil</keyword>
<reference evidence="4" key="1">
    <citation type="submission" date="2024-02" db="UniProtKB">
        <authorList>
            <consortium name="WormBaseParasite"/>
        </authorList>
    </citation>
    <scope>IDENTIFICATION</scope>
</reference>
<feature type="coiled-coil region" evidence="1">
    <location>
        <begin position="276"/>
        <end position="324"/>
    </location>
</feature>
<feature type="transmembrane region" description="Helical" evidence="2">
    <location>
        <begin position="551"/>
        <end position="572"/>
    </location>
</feature>
<proteinExistence type="predicted"/>
<name>A0AAF5DBW6_STRER</name>
<dbReference type="AlphaFoldDB" id="A0AAF5DBW6"/>
<dbReference type="Proteomes" id="UP000035681">
    <property type="component" value="Unplaced"/>
</dbReference>
<keyword evidence="2" id="KW-0472">Membrane</keyword>
<sequence>MQLKMVAEFCENDADILDFLFLKLSRLDPNIGSTYNFQISYKDNEYFVFEDFIMRCLTSVDPSFFNSKFLYDASKSSLKDLKSIPKDQQIEVHTHKFLQIWAHITEYYEDILKRDLTKMTDCCVNVSKLFDNKDHNEMVKVLFIILNLAVQSSSNFSFLTKDIPPSHEDIFQKWLQFLFAMPKYENIPEEGVQINGGINETKPIDLEYDSQRIRKHYNYIEKQCYSLSRCNMELENKFKEMYAIKDENRKLNEMNTDLARQCDWEKKKRLEAEKNYKAIIDESEDDSQRIRKLEDEVKLLKEKLMEKDLEIDNYRNTISDLRLEICHYKKICDESITDGAVNSSNLNDSKTQLSVGERLSDSVLKGVSSLLANKENEQPHSSMVNSFQSPSTVRQKDAINFIANVTEEQSKLEDDLQKANIKINDLEIRIGNLKRDLALRDIEMAQSQDLTVNLEKKIEELTLEKDKLCDKRSQLEEEHKLCEDIKNKLEQENNKLCKKLEKALHEKEQIPTKLNELNETLHDLVTKVTTESMIHEEPDDSTGRLVTQNNFILKTLIIILSILIFFPIALVYTCRLYNLPLFEVFTPGTYFSSSRFM</sequence>
<dbReference type="WBParaSite" id="TCONS_00009597.p1">
    <property type="protein sequence ID" value="TCONS_00009597.p1"/>
    <property type="gene ID" value="XLOC_007387"/>
</dbReference>
<dbReference type="SUPFAM" id="SSF116907">
    <property type="entry name" value="Hook domain"/>
    <property type="match status" value="1"/>
</dbReference>
<organism evidence="3 4">
    <name type="scientific">Strongyloides stercoralis</name>
    <name type="common">Threadworm</name>
    <dbReference type="NCBI Taxonomy" id="6248"/>
    <lineage>
        <taxon>Eukaryota</taxon>
        <taxon>Metazoa</taxon>
        <taxon>Ecdysozoa</taxon>
        <taxon>Nematoda</taxon>
        <taxon>Chromadorea</taxon>
        <taxon>Rhabditida</taxon>
        <taxon>Tylenchina</taxon>
        <taxon>Panagrolaimomorpha</taxon>
        <taxon>Strongyloidoidea</taxon>
        <taxon>Strongyloididae</taxon>
        <taxon>Strongyloides</taxon>
    </lineage>
</organism>
<protein>
    <submittedName>
        <fullName evidence="4">HOOK N-terminal domain-containing protein</fullName>
    </submittedName>
</protein>
<evidence type="ECO:0000256" key="2">
    <source>
        <dbReference type="SAM" id="Phobius"/>
    </source>
</evidence>
<accession>A0AAF5DBW6</accession>
<keyword evidence="2" id="KW-1133">Transmembrane helix</keyword>
<evidence type="ECO:0000256" key="1">
    <source>
        <dbReference type="SAM" id="Coils"/>
    </source>
</evidence>
<feature type="coiled-coil region" evidence="1">
    <location>
        <begin position="402"/>
        <end position="506"/>
    </location>
</feature>
<evidence type="ECO:0000313" key="3">
    <source>
        <dbReference type="Proteomes" id="UP000035681"/>
    </source>
</evidence>
<dbReference type="Gene3D" id="1.10.418.10">
    <property type="entry name" value="Calponin-like domain"/>
    <property type="match status" value="1"/>
</dbReference>
<keyword evidence="2" id="KW-0812">Transmembrane</keyword>
<dbReference type="InterPro" id="IPR036872">
    <property type="entry name" value="CH_dom_sf"/>
</dbReference>